<feature type="region of interest" description="Disordered" evidence="3">
    <location>
        <begin position="286"/>
        <end position="306"/>
    </location>
</feature>
<dbReference type="Gene3D" id="3.40.50.1010">
    <property type="entry name" value="5'-nuclease"/>
    <property type="match status" value="1"/>
</dbReference>
<dbReference type="GO" id="GO:0005634">
    <property type="term" value="C:nucleus"/>
    <property type="evidence" value="ECO:0007669"/>
    <property type="project" value="UniProtKB-SubCell"/>
</dbReference>
<feature type="compositionally biased region" description="Acidic residues" evidence="3">
    <location>
        <begin position="343"/>
        <end position="355"/>
    </location>
</feature>
<keyword evidence="2" id="KW-0539">Nucleus</keyword>
<feature type="compositionally biased region" description="Acidic residues" evidence="3">
    <location>
        <begin position="368"/>
        <end position="381"/>
    </location>
</feature>
<evidence type="ECO:0000256" key="3">
    <source>
        <dbReference type="SAM" id="MobiDB-lite"/>
    </source>
</evidence>
<proteinExistence type="predicted"/>
<evidence type="ECO:0000313" key="5">
    <source>
        <dbReference type="EMBL" id="CAL5130922.1"/>
    </source>
</evidence>
<feature type="compositionally biased region" description="Basic residues" evidence="3">
    <location>
        <begin position="798"/>
        <end position="808"/>
    </location>
</feature>
<dbReference type="InterPro" id="IPR006086">
    <property type="entry name" value="XPG-I_dom"/>
</dbReference>
<feature type="domain" description="XPG-I" evidence="4">
    <location>
        <begin position="440"/>
        <end position="520"/>
    </location>
</feature>
<dbReference type="PANTHER" id="PTHR16171">
    <property type="entry name" value="DNA REPAIR PROTEIN COMPLEMENTING XP-G CELLS-RELATED"/>
    <property type="match status" value="1"/>
</dbReference>
<feature type="compositionally biased region" description="Acidic residues" evidence="3">
    <location>
        <begin position="154"/>
        <end position="166"/>
    </location>
</feature>
<dbReference type="Pfam" id="PF00867">
    <property type="entry name" value="XPG_I"/>
    <property type="match status" value="1"/>
</dbReference>
<feature type="region of interest" description="Disordered" evidence="3">
    <location>
        <begin position="709"/>
        <end position="858"/>
    </location>
</feature>
<dbReference type="GO" id="GO:0004520">
    <property type="term" value="F:DNA endonuclease activity"/>
    <property type="evidence" value="ECO:0007669"/>
    <property type="project" value="TreeGrafter"/>
</dbReference>
<evidence type="ECO:0000256" key="2">
    <source>
        <dbReference type="ARBA" id="ARBA00023242"/>
    </source>
</evidence>
<feature type="compositionally biased region" description="Polar residues" evidence="3">
    <location>
        <begin position="746"/>
        <end position="761"/>
    </location>
</feature>
<name>A0AAV2T424_CALDB</name>
<feature type="compositionally biased region" description="Basic and acidic residues" evidence="3">
    <location>
        <begin position="167"/>
        <end position="190"/>
    </location>
</feature>
<dbReference type="EMBL" id="CAXLJL010000078">
    <property type="protein sequence ID" value="CAL5130922.1"/>
    <property type="molecule type" value="Genomic_DNA"/>
</dbReference>
<comment type="caution">
    <text evidence="5">The sequence shown here is derived from an EMBL/GenBank/DDBJ whole genome shotgun (WGS) entry which is preliminary data.</text>
</comment>
<reference evidence="5" key="1">
    <citation type="submission" date="2024-06" db="EMBL/GenBank/DDBJ databases">
        <authorList>
            <person name="Liu X."/>
            <person name="Lenzi L."/>
            <person name="Haldenby T S."/>
            <person name="Uol C."/>
        </authorList>
    </citation>
    <scope>NUCLEOTIDE SEQUENCE</scope>
</reference>
<gene>
    <name evidence="5" type="ORF">CDAUBV1_LOCUS3124</name>
</gene>
<dbReference type="SMART" id="SM00279">
    <property type="entry name" value="HhH2"/>
    <property type="match status" value="1"/>
</dbReference>
<dbReference type="Proteomes" id="UP001497525">
    <property type="component" value="Unassembled WGS sequence"/>
</dbReference>
<dbReference type="SUPFAM" id="SSF88723">
    <property type="entry name" value="PIN domain-like"/>
    <property type="match status" value="1"/>
</dbReference>
<organism evidence="5 6">
    <name type="scientific">Calicophoron daubneyi</name>
    <name type="common">Rumen fluke</name>
    <name type="synonym">Paramphistomum daubneyi</name>
    <dbReference type="NCBI Taxonomy" id="300641"/>
    <lineage>
        <taxon>Eukaryota</taxon>
        <taxon>Metazoa</taxon>
        <taxon>Spiralia</taxon>
        <taxon>Lophotrochozoa</taxon>
        <taxon>Platyhelminthes</taxon>
        <taxon>Trematoda</taxon>
        <taxon>Digenea</taxon>
        <taxon>Plagiorchiida</taxon>
        <taxon>Pronocephalata</taxon>
        <taxon>Paramphistomoidea</taxon>
        <taxon>Paramphistomidae</taxon>
        <taxon>Calicophoron</taxon>
    </lineage>
</organism>
<feature type="compositionally biased region" description="Polar residues" evidence="3">
    <location>
        <begin position="232"/>
        <end position="244"/>
    </location>
</feature>
<feature type="region of interest" description="Disordered" evidence="3">
    <location>
        <begin position="154"/>
        <end position="204"/>
    </location>
</feature>
<evidence type="ECO:0000256" key="1">
    <source>
        <dbReference type="ARBA" id="ARBA00004123"/>
    </source>
</evidence>
<dbReference type="SMART" id="SM00484">
    <property type="entry name" value="XPGI"/>
    <property type="match status" value="1"/>
</dbReference>
<dbReference type="PRINTS" id="PR00853">
    <property type="entry name" value="XPGRADSUPER"/>
</dbReference>
<dbReference type="GO" id="GO:0003697">
    <property type="term" value="F:single-stranded DNA binding"/>
    <property type="evidence" value="ECO:0007669"/>
    <property type="project" value="TreeGrafter"/>
</dbReference>
<protein>
    <recommendedName>
        <fullName evidence="4">XPG-I domain-containing protein</fullName>
    </recommendedName>
</protein>
<feature type="region of interest" description="Disordered" evidence="3">
    <location>
        <begin position="343"/>
        <end position="397"/>
    </location>
</feature>
<feature type="compositionally biased region" description="Basic residues" evidence="3">
    <location>
        <begin position="828"/>
        <end position="847"/>
    </location>
</feature>
<dbReference type="AlphaFoldDB" id="A0AAV2T424"/>
<accession>A0AAV2T424</accession>
<sequence length="858" mass="94967">MRVVQLARERLDAHSSFMEYSLSLSDDQASNTELISSNQVNRLLLRRRLAQRQDELAVILAREEVAEQLAQMNDSQLRSALHSQIALLRGEGSGTIEELSTTALRIQSRDSGHAILVKKSPMKPSTGISAQRSGSVLTLQSLIQKISGRTAFQEEELEQQTEENENAELKHNHENPSASSDKELVKKPETETQAPVMPTQEEKEITKLECHEVVCQTISEDSDSKRDLVQSAKPQTQEPATGVANKNVSSRITGTDVEPSELKAVPPKIITEAEEKEDIALTHIEPPSESVVDNSPSAFTHTPAKSTVRSELDVKIIENELEEKKGNEPISTGEEAEFIIHDEEEEDDEFIEVPTEELPTSPKPLSDDGTESNTEESEVELEGPHSPTAGTEEHFGVGSLSDEDHFELDDDVLREEADRFSRQAQTTTTRCITEAQELLRLFGAPFLVSPQEAEAQCATLQRLGLVDFVASDDSDVWPFGARTVCRHLFGGGDDRTKSRTAAVHSPSCYSADDIRDTVGLSPANIIRLALLCGSDYTPGIQNVGPVTAVEILSEFGQSGDPAESESLSWLEGVEATDNLVGDIINPLKHFQEWWKSTSMKQEPCPNKDCKTPNASPVRRKWLKLTPPAGFPDPRVVEAYLNPQVTTDLKPFVWEAPNVESLVSYAAARFGWRRETTEPMLRAVLKRQHERTLGSARTDTLITNYFSKQAASLSQPDKPDEVTLPSKRVRKAASRLRSRKMEPTENEVPNQGSGCTGDTTPSLRVDGGNDIVQVKNEDADVKTRKTPELPCPASTSTALRKRTSRKVTSKKLNEENEGDWINKSNVKQKPPKSRRSAKSSRQPQRRVVLRVALSESDDE</sequence>
<feature type="region of interest" description="Disordered" evidence="3">
    <location>
        <begin position="220"/>
        <end position="244"/>
    </location>
</feature>
<evidence type="ECO:0000313" key="6">
    <source>
        <dbReference type="Proteomes" id="UP001497525"/>
    </source>
</evidence>
<dbReference type="InterPro" id="IPR008918">
    <property type="entry name" value="HhH2"/>
</dbReference>
<dbReference type="InterPro" id="IPR006084">
    <property type="entry name" value="XPG/Rad2"/>
</dbReference>
<dbReference type="CDD" id="cd09904">
    <property type="entry name" value="H3TH_XPG"/>
    <property type="match status" value="1"/>
</dbReference>
<evidence type="ECO:0000259" key="4">
    <source>
        <dbReference type="SMART" id="SM00484"/>
    </source>
</evidence>
<feature type="compositionally biased region" description="Polar residues" evidence="3">
    <location>
        <begin position="291"/>
        <end position="306"/>
    </location>
</feature>
<feature type="compositionally biased region" description="Basic and acidic residues" evidence="3">
    <location>
        <begin position="774"/>
        <end position="786"/>
    </location>
</feature>
<dbReference type="PANTHER" id="PTHR16171:SF7">
    <property type="entry name" value="DNA REPAIR PROTEIN RAD2"/>
    <property type="match status" value="1"/>
</dbReference>
<dbReference type="SUPFAM" id="SSF47807">
    <property type="entry name" value="5' to 3' exonuclease, C-terminal subdomain"/>
    <property type="match status" value="1"/>
</dbReference>
<dbReference type="InterPro" id="IPR029060">
    <property type="entry name" value="PIN-like_dom_sf"/>
</dbReference>
<dbReference type="InterPro" id="IPR036279">
    <property type="entry name" value="5-3_exonuclease_C_sf"/>
</dbReference>
<dbReference type="Gene3D" id="1.10.150.20">
    <property type="entry name" value="5' to 3' exonuclease, C-terminal subdomain"/>
    <property type="match status" value="1"/>
</dbReference>
<comment type="subcellular location">
    <subcellularLocation>
        <location evidence="1">Nucleus</location>
    </subcellularLocation>
</comment>
<feature type="compositionally biased region" description="Basic residues" evidence="3">
    <location>
        <begin position="726"/>
        <end position="737"/>
    </location>
</feature>